<evidence type="ECO:0000313" key="2">
    <source>
        <dbReference type="EMBL" id="PEK27800.1"/>
    </source>
</evidence>
<dbReference type="AlphaFoldDB" id="A0AB73RRM8"/>
<proteinExistence type="predicted"/>
<protein>
    <submittedName>
        <fullName evidence="2">Uncharacterized protein</fullName>
    </submittedName>
</protein>
<organism evidence="2 3">
    <name type="scientific">Bacillus wiedmannii</name>
    <dbReference type="NCBI Taxonomy" id="1890302"/>
    <lineage>
        <taxon>Bacteria</taxon>
        <taxon>Bacillati</taxon>
        <taxon>Bacillota</taxon>
        <taxon>Bacilli</taxon>
        <taxon>Bacillales</taxon>
        <taxon>Bacillaceae</taxon>
        <taxon>Bacillus</taxon>
        <taxon>Bacillus cereus group</taxon>
    </lineage>
</organism>
<accession>A0AB73RRM8</accession>
<dbReference type="EMBL" id="NUFG01000001">
    <property type="protein sequence ID" value="PEK27800.1"/>
    <property type="molecule type" value="Genomic_DNA"/>
</dbReference>
<feature type="region of interest" description="Disordered" evidence="1">
    <location>
        <begin position="1"/>
        <end position="28"/>
    </location>
</feature>
<evidence type="ECO:0000256" key="1">
    <source>
        <dbReference type="SAM" id="MobiDB-lite"/>
    </source>
</evidence>
<comment type="caution">
    <text evidence="2">The sequence shown here is derived from an EMBL/GenBank/DDBJ whole genome shotgun (WGS) entry which is preliminary data.</text>
</comment>
<sequence>MQAPIMIPAGAELGVPGKNSNGNGNCVG</sequence>
<dbReference type="Proteomes" id="UP000220435">
    <property type="component" value="Unassembled WGS sequence"/>
</dbReference>
<evidence type="ECO:0000313" key="3">
    <source>
        <dbReference type="Proteomes" id="UP000220435"/>
    </source>
</evidence>
<feature type="compositionally biased region" description="Polar residues" evidence="1">
    <location>
        <begin position="18"/>
        <end position="28"/>
    </location>
</feature>
<gene>
    <name evidence="2" type="ORF">CN694_02125</name>
</gene>
<name>A0AB73RRM8_9BACI</name>
<reference evidence="2 3" key="1">
    <citation type="submission" date="2017-09" db="EMBL/GenBank/DDBJ databases">
        <title>Large-scale bioinformatics analysis of Bacillus genomes uncovers conserved roles of natural products in bacterial physiology.</title>
        <authorList>
            <consortium name="Agbiome Team Llc"/>
            <person name="Bleich R.M."/>
            <person name="Kirk G.J."/>
            <person name="Santa Maria K.C."/>
            <person name="Allen S.E."/>
            <person name="Farag S."/>
            <person name="Shank E.A."/>
            <person name="Bowers A."/>
        </authorList>
    </citation>
    <scope>NUCLEOTIDE SEQUENCE [LARGE SCALE GENOMIC DNA]</scope>
    <source>
        <strain evidence="2 3">AFS000414</strain>
    </source>
</reference>